<dbReference type="Proteomes" id="UP001162992">
    <property type="component" value="Chromosome 4"/>
</dbReference>
<gene>
    <name evidence="1" type="ORF">O6H91_04G060600</name>
</gene>
<sequence length="120" mass="13673">MHSSSNWRKRSTKNPNYHHTKQTQAQTGKLKLGAKKHSQSIFPSYRTNSSSKWCQRHTQNPDFDQTKPTQAQSGGKEAPRIQILNIPNRSKFNKVPHRSCTHCAGPTKSRLLRLFSSAFA</sequence>
<proteinExistence type="predicted"/>
<dbReference type="EMBL" id="CM055095">
    <property type="protein sequence ID" value="KAJ7558887.1"/>
    <property type="molecule type" value="Genomic_DNA"/>
</dbReference>
<organism evidence="1 2">
    <name type="scientific">Diphasiastrum complanatum</name>
    <name type="common">Issler's clubmoss</name>
    <name type="synonym">Lycopodium complanatum</name>
    <dbReference type="NCBI Taxonomy" id="34168"/>
    <lineage>
        <taxon>Eukaryota</taxon>
        <taxon>Viridiplantae</taxon>
        <taxon>Streptophyta</taxon>
        <taxon>Embryophyta</taxon>
        <taxon>Tracheophyta</taxon>
        <taxon>Lycopodiopsida</taxon>
        <taxon>Lycopodiales</taxon>
        <taxon>Lycopodiaceae</taxon>
        <taxon>Lycopodioideae</taxon>
        <taxon>Diphasiastrum</taxon>
    </lineage>
</organism>
<comment type="caution">
    <text evidence="1">The sequence shown here is derived from an EMBL/GenBank/DDBJ whole genome shotgun (WGS) entry which is preliminary data.</text>
</comment>
<protein>
    <submittedName>
        <fullName evidence="1">Uncharacterized protein</fullName>
    </submittedName>
</protein>
<evidence type="ECO:0000313" key="2">
    <source>
        <dbReference type="Proteomes" id="UP001162992"/>
    </source>
</evidence>
<name>A0ACC2DY08_DIPCM</name>
<reference evidence="2" key="1">
    <citation type="journal article" date="2024" name="Proc. Natl. Acad. Sci. U.S.A.">
        <title>Extraordinary preservation of gene collinearity over three hundred million years revealed in homosporous lycophytes.</title>
        <authorList>
            <person name="Li C."/>
            <person name="Wickell D."/>
            <person name="Kuo L.Y."/>
            <person name="Chen X."/>
            <person name="Nie B."/>
            <person name="Liao X."/>
            <person name="Peng D."/>
            <person name="Ji J."/>
            <person name="Jenkins J."/>
            <person name="Williams M."/>
            <person name="Shu S."/>
            <person name="Plott C."/>
            <person name="Barry K."/>
            <person name="Rajasekar S."/>
            <person name="Grimwood J."/>
            <person name="Han X."/>
            <person name="Sun S."/>
            <person name="Hou Z."/>
            <person name="He W."/>
            <person name="Dai G."/>
            <person name="Sun C."/>
            <person name="Schmutz J."/>
            <person name="Leebens-Mack J.H."/>
            <person name="Li F.W."/>
            <person name="Wang L."/>
        </authorList>
    </citation>
    <scope>NUCLEOTIDE SEQUENCE [LARGE SCALE GENOMIC DNA]</scope>
    <source>
        <strain evidence="2">cv. PW_Plant_1</strain>
    </source>
</reference>
<evidence type="ECO:0000313" key="1">
    <source>
        <dbReference type="EMBL" id="KAJ7558887.1"/>
    </source>
</evidence>
<accession>A0ACC2DY08</accession>
<keyword evidence="2" id="KW-1185">Reference proteome</keyword>